<dbReference type="InterPro" id="IPR013783">
    <property type="entry name" value="Ig-like_fold"/>
</dbReference>
<evidence type="ECO:0000256" key="2">
    <source>
        <dbReference type="ARBA" id="ARBA00004740"/>
    </source>
</evidence>
<dbReference type="PROSITE" id="PS00608">
    <property type="entry name" value="GLYCOSYL_HYDROL_F2_2"/>
    <property type="match status" value="1"/>
</dbReference>
<comment type="caution">
    <text evidence="14">The sequence shown here is derived from an EMBL/GenBank/DDBJ whole genome shotgun (WGS) entry which is preliminary data.</text>
</comment>
<evidence type="ECO:0000256" key="9">
    <source>
        <dbReference type="ARBA" id="ARBA00041614"/>
    </source>
</evidence>
<evidence type="ECO:0000256" key="1">
    <source>
        <dbReference type="ARBA" id="ARBA00000829"/>
    </source>
</evidence>
<dbReference type="EMBL" id="JAUZVV010000001">
    <property type="protein sequence ID" value="MDT3316268.1"/>
    <property type="molecule type" value="Genomic_DNA"/>
</dbReference>
<feature type="domain" description="Mannosidase Ig/CBM-like" evidence="12">
    <location>
        <begin position="714"/>
        <end position="794"/>
    </location>
</feature>
<dbReference type="InterPro" id="IPR006103">
    <property type="entry name" value="Glyco_hydro_2_cat"/>
</dbReference>
<dbReference type="InterPro" id="IPR054593">
    <property type="entry name" value="Beta-mannosidase-like_N2"/>
</dbReference>
<dbReference type="Pfam" id="PF02836">
    <property type="entry name" value="Glyco_hydro_2_C"/>
    <property type="match status" value="1"/>
</dbReference>
<feature type="domain" description="Beta-mannosidase-like galactose-binding" evidence="13">
    <location>
        <begin position="91"/>
        <end position="229"/>
    </location>
</feature>
<evidence type="ECO:0000256" key="4">
    <source>
        <dbReference type="ARBA" id="ARBA00022729"/>
    </source>
</evidence>
<dbReference type="Gene3D" id="2.60.40.10">
    <property type="entry name" value="Immunoglobulins"/>
    <property type="match status" value="2"/>
</dbReference>
<evidence type="ECO:0000313" key="14">
    <source>
        <dbReference type="EMBL" id="MDT3316268.1"/>
    </source>
</evidence>
<evidence type="ECO:0000259" key="11">
    <source>
        <dbReference type="Pfam" id="PF02836"/>
    </source>
</evidence>
<comment type="pathway">
    <text evidence="2">Glycan metabolism; N-glycan degradation.</text>
</comment>
<dbReference type="PANTHER" id="PTHR43730">
    <property type="entry name" value="BETA-MANNOSIDASE"/>
    <property type="match status" value="1"/>
</dbReference>
<keyword evidence="5 14" id="KW-0378">Hydrolase</keyword>
<evidence type="ECO:0000256" key="7">
    <source>
        <dbReference type="ARBA" id="ARBA00038429"/>
    </source>
</evidence>
<dbReference type="Pfam" id="PF17786">
    <property type="entry name" value="Mannosidase_ig"/>
    <property type="match status" value="1"/>
</dbReference>
<dbReference type="Pfam" id="PF00703">
    <property type="entry name" value="Glyco_hydro_2"/>
    <property type="match status" value="1"/>
</dbReference>
<evidence type="ECO:0000256" key="5">
    <source>
        <dbReference type="ARBA" id="ARBA00022801"/>
    </source>
</evidence>
<evidence type="ECO:0000259" key="12">
    <source>
        <dbReference type="Pfam" id="PF17786"/>
    </source>
</evidence>
<evidence type="ECO:0000259" key="10">
    <source>
        <dbReference type="Pfam" id="PF00703"/>
    </source>
</evidence>
<accession>A0ABU3G8Y2</accession>
<feature type="domain" description="Glycoside hydrolase family 2 immunoglobulin-like beta-sandwich" evidence="10">
    <location>
        <begin position="266"/>
        <end position="370"/>
    </location>
</feature>
<comment type="catalytic activity">
    <reaction evidence="1">
        <text>Hydrolysis of terminal, non-reducing beta-D-mannose residues in beta-D-mannosides.</text>
        <dbReference type="EC" id="3.2.1.25"/>
    </reaction>
</comment>
<dbReference type="SUPFAM" id="SSF51445">
    <property type="entry name" value="(Trans)glycosidases"/>
    <property type="match status" value="1"/>
</dbReference>
<evidence type="ECO:0000259" key="13">
    <source>
        <dbReference type="Pfam" id="PF22666"/>
    </source>
</evidence>
<dbReference type="RefSeq" id="WP_311861036.1">
    <property type="nucleotide sequence ID" value="NZ_JAUZVV010000001.1"/>
</dbReference>
<gene>
    <name evidence="14" type="ORF">Q9S71_05475</name>
</gene>
<evidence type="ECO:0000256" key="3">
    <source>
        <dbReference type="ARBA" id="ARBA00012754"/>
    </source>
</evidence>
<dbReference type="InterPro" id="IPR023232">
    <property type="entry name" value="Glyco_hydro_2_AS"/>
</dbReference>
<dbReference type="Proteomes" id="UP001251849">
    <property type="component" value="Unassembled WGS sequence"/>
</dbReference>
<sequence length="914" mass="102277">MSDASLDEVERRRWRQSPLWGDRWVEAHAALTSHPATAVELGASAVPEAADEVLSLDGEWLMAKASPGREFSIDRWAGDRSDAAQRRPVSWHREDTDRSSWVRATVPGTVQSALVDAGVTPDPLTDDHTFSELTAHGEPSEWPWFFRRTRIEQQEWWYARRFEAPAHWLGRRVRLSFDGIDYAASVYVNGEPVARHTGMFGGPDVEVGALLRPGDTNEVVVRIDPPPRDWHGVMKPSPGWGWHYGHLISMGIWRGVTLTPVPDIELTDLAVTVHDASEDVARLRISWDAVNPTSERAARSARLVVRDPGGRSLHTLDASFEAPAGVSRHHIEMTVDRPQLWWPFGYGAQPLYRAEVGDGDTTLQTSFGIRTVRMAALPRRHGPDTYDWQFVVNGRPVFLKGANWCWTDPMARRGFEVDRHILDLVVRANLQMLRAWGGGTVESDEFYEECDRRGILVLQEFPLTFGLDATGADLATIDEQASRIVRRLRNHPSLIMWGGGNENPATSTSDDLLTVIGKRVTQYDPSRPFHRTDPWGGSEHFYGVYHEGMPIEAYADLLPAVFGEYGLSSQCSLESMGRFLDPTLLEQWPPHPHGALLQHQSQFSLFDLFKQARYAAYGPITDWRTFIEYSQIAQGDALRFASERIRAHSGAETAGYWFYKVGEAFPGASWAVIDYYGVPKLSYYRAKQFSAPRSAFAVYDRTEWAADDVFQAGVHVANDTPVALQAARVRATLFDAQWSVLFDQQRTVDVEPDGRLDVFRLTAPLTDARLSPLILAIELRGADGGLISSQWYPFNHQPKDEALRALESRPLDELAETPIAELLEPYGRLSSPLSSQPRTVLRARVEADAIVIDNAGEHPAPVVLIDGFPHDVGDVLEDNAFGLRAGESRRVAYVASSVLRIRVRAWNADEVEAG</sequence>
<dbReference type="InterPro" id="IPR050887">
    <property type="entry name" value="Beta-mannosidase_GH2"/>
</dbReference>
<keyword evidence="15" id="KW-1185">Reference proteome</keyword>
<name>A0ABU3G8Y2_9MICO</name>
<evidence type="ECO:0000313" key="15">
    <source>
        <dbReference type="Proteomes" id="UP001251849"/>
    </source>
</evidence>
<dbReference type="InterPro" id="IPR041447">
    <property type="entry name" value="Mannosidase_ig"/>
</dbReference>
<dbReference type="InterPro" id="IPR008979">
    <property type="entry name" value="Galactose-bd-like_sf"/>
</dbReference>
<evidence type="ECO:0000256" key="8">
    <source>
        <dbReference type="ARBA" id="ARBA00041069"/>
    </source>
</evidence>
<organism evidence="14 15">
    <name type="scientific">Microbacterium gawkjiense</name>
    <dbReference type="NCBI Taxonomy" id="3067309"/>
    <lineage>
        <taxon>Bacteria</taxon>
        <taxon>Bacillati</taxon>
        <taxon>Actinomycetota</taxon>
        <taxon>Actinomycetes</taxon>
        <taxon>Micrococcales</taxon>
        <taxon>Microbacteriaceae</taxon>
        <taxon>Microbacterium</taxon>
    </lineage>
</organism>
<dbReference type="SUPFAM" id="SSF49303">
    <property type="entry name" value="beta-Galactosidase/glucuronidase domain"/>
    <property type="match status" value="2"/>
</dbReference>
<dbReference type="Pfam" id="PF22666">
    <property type="entry name" value="Glyco_hydro_2_N2"/>
    <property type="match status" value="1"/>
</dbReference>
<dbReference type="InterPro" id="IPR017853">
    <property type="entry name" value="GH"/>
</dbReference>
<keyword evidence="4" id="KW-0732">Signal</keyword>
<proteinExistence type="inferred from homology"/>
<evidence type="ECO:0000256" key="6">
    <source>
        <dbReference type="ARBA" id="ARBA00023295"/>
    </source>
</evidence>
<dbReference type="EC" id="3.2.1.25" evidence="3"/>
<dbReference type="InterPro" id="IPR036156">
    <property type="entry name" value="Beta-gal/glucu_dom_sf"/>
</dbReference>
<reference evidence="14 15" key="1">
    <citation type="submission" date="2023-08" db="EMBL/GenBank/DDBJ databases">
        <title>Microbacterium aquilitoris sp. nov. and Microbacterium gwkjibeachense sp. nov., isolated from beach.</title>
        <authorList>
            <person name="Lee S.D."/>
            <person name="Yang H."/>
            <person name="Kim I."/>
        </authorList>
    </citation>
    <scope>NUCLEOTIDE SEQUENCE [LARGE SCALE GENOMIC DNA]</scope>
    <source>
        <strain evidence="14 15">KSW4-11</strain>
    </source>
</reference>
<dbReference type="PANTHER" id="PTHR43730:SF1">
    <property type="entry name" value="BETA-MANNOSIDASE"/>
    <property type="match status" value="1"/>
</dbReference>
<dbReference type="GO" id="GO:0016787">
    <property type="term" value="F:hydrolase activity"/>
    <property type="evidence" value="ECO:0007669"/>
    <property type="project" value="UniProtKB-KW"/>
</dbReference>
<comment type="similarity">
    <text evidence="7">Belongs to the glycosyl hydrolase 2 family. Beta-mannosidase B subfamily.</text>
</comment>
<protein>
    <recommendedName>
        <fullName evidence="8">Beta-mannosidase B</fullName>
        <ecNumber evidence="3">3.2.1.25</ecNumber>
    </recommendedName>
    <alternativeName>
        <fullName evidence="9">Mannanase B</fullName>
    </alternativeName>
</protein>
<dbReference type="Gene3D" id="3.20.20.80">
    <property type="entry name" value="Glycosidases"/>
    <property type="match status" value="1"/>
</dbReference>
<dbReference type="SUPFAM" id="SSF49785">
    <property type="entry name" value="Galactose-binding domain-like"/>
    <property type="match status" value="1"/>
</dbReference>
<dbReference type="InterPro" id="IPR006102">
    <property type="entry name" value="Ig-like_GH2"/>
</dbReference>
<dbReference type="Gene3D" id="2.60.120.260">
    <property type="entry name" value="Galactose-binding domain-like"/>
    <property type="match status" value="1"/>
</dbReference>
<keyword evidence="6" id="KW-0326">Glycosidase</keyword>
<feature type="domain" description="Glycoside hydrolase family 2 catalytic" evidence="11">
    <location>
        <begin position="387"/>
        <end position="531"/>
    </location>
</feature>